<dbReference type="InterPro" id="IPR015943">
    <property type="entry name" value="WD40/YVTN_repeat-like_dom_sf"/>
</dbReference>
<evidence type="ECO:0000313" key="3">
    <source>
        <dbReference type="Proteomes" id="UP000183760"/>
    </source>
</evidence>
<dbReference type="STRING" id="1334629.MFUL124B02_41310"/>
<evidence type="ECO:0000313" key="4">
    <source>
        <dbReference type="Proteomes" id="UP000321514"/>
    </source>
</evidence>
<proteinExistence type="predicted"/>
<dbReference type="InterPro" id="IPR013211">
    <property type="entry name" value="LVIVD"/>
</dbReference>
<dbReference type="OrthoDB" id="8375at2"/>
<comment type="caution">
    <text evidence="1">The sequence shown here is derived from an EMBL/GenBank/DDBJ whole genome shotgun (WGS) entry which is preliminary data.</text>
</comment>
<dbReference type="AlphaFoldDB" id="A0A511T9P9"/>
<dbReference type="SUPFAM" id="SSF75011">
    <property type="entry name" value="3-carboxy-cis,cis-mucoante lactonizing enzyme"/>
    <property type="match status" value="1"/>
</dbReference>
<protein>
    <submittedName>
        <fullName evidence="2">Uncharacterized conserved protein</fullName>
    </submittedName>
</protein>
<keyword evidence="3" id="KW-1185">Reference proteome</keyword>
<dbReference type="Proteomes" id="UP000183760">
    <property type="component" value="Unassembled WGS sequence"/>
</dbReference>
<dbReference type="EMBL" id="BJXR01000042">
    <property type="protein sequence ID" value="GEN10889.1"/>
    <property type="molecule type" value="Genomic_DNA"/>
</dbReference>
<dbReference type="EMBL" id="FOIB01000012">
    <property type="protein sequence ID" value="SEU37351.1"/>
    <property type="molecule type" value="Genomic_DNA"/>
</dbReference>
<accession>A0A511T9P9</accession>
<dbReference type="Gene3D" id="2.130.10.10">
    <property type="entry name" value="YVTN repeat-like/Quinoprotein amine dehydrogenase"/>
    <property type="match status" value="1"/>
</dbReference>
<sequence length="535" mass="58085">MTNRWKGGVLGVLLCAGMGSACSRELDDVVKVPVEQGPSVRLEDHGDWSAEPLAACPVLPAGSTSAACGTLESFDLSACSRDSLGAVRGAGIFTLHVIGNDILTNDNSQGTGAVRILEDGRVFQDGVPFPESRLDESTFFVSRGGTLQDGREYRTSLVGCKAEGATRMTGCFVNCLGGTPAFQGTFELEKVRRREGEAEGSNLELVGEGVVPRGTVADVFVTKGHAYVVSLEDAFKGPGGLYVFDLADRKAPRLVKNVFFPGDSYWNGVWAKDDALYVASAARGLLVFDISDPADPVLVSALPGGGAVNVHTVFVAMDRLYAMAISPAPMTLIFDVKNAREPVLLGRYADPSVNPSVASFPHDATAWGNRLYVNHWRAGLLVLDVSDPANVVKVGEYVYPRSTSHTNRWHYVNNRLIVFEGGEDWGAHVRAIDMTDPKDPILVGEYRLTPGVSVHNMELKGNRLYLSHYQHGVRVLDVSRPSEMKEVAYYNTWRATDRARGLMFFDGAIGVRIPDDGYVYVIDTSRGLLIFEEVE</sequence>
<evidence type="ECO:0000313" key="2">
    <source>
        <dbReference type="EMBL" id="SEU37351.1"/>
    </source>
</evidence>
<evidence type="ECO:0000313" key="1">
    <source>
        <dbReference type="EMBL" id="GEN10889.1"/>
    </source>
</evidence>
<gene>
    <name evidence="1" type="ORF">MFU01_59260</name>
    <name evidence="2" type="ORF">SAMN05443572_11260</name>
</gene>
<reference evidence="1 4" key="2">
    <citation type="submission" date="2019-07" db="EMBL/GenBank/DDBJ databases">
        <title>Whole genome shotgun sequence of Myxococcus fulvus NBRC 100333.</title>
        <authorList>
            <person name="Hosoyama A."/>
            <person name="Uohara A."/>
            <person name="Ohji S."/>
            <person name="Ichikawa N."/>
        </authorList>
    </citation>
    <scope>NUCLEOTIDE SEQUENCE [LARGE SCALE GENOMIC DNA]</scope>
    <source>
        <strain evidence="1 4">NBRC 100333</strain>
    </source>
</reference>
<dbReference type="Pfam" id="PF08309">
    <property type="entry name" value="LVIVD"/>
    <property type="match status" value="3"/>
</dbReference>
<dbReference type="PROSITE" id="PS51257">
    <property type="entry name" value="PROKAR_LIPOPROTEIN"/>
    <property type="match status" value="1"/>
</dbReference>
<reference evidence="2 3" key="1">
    <citation type="submission" date="2016-10" db="EMBL/GenBank/DDBJ databases">
        <authorList>
            <person name="Varghese N."/>
            <person name="Submissions S."/>
        </authorList>
    </citation>
    <scope>NUCLEOTIDE SEQUENCE [LARGE SCALE GENOMIC DNA]</scope>
    <source>
        <strain evidence="2 3">DSM 16525</strain>
    </source>
</reference>
<name>A0A511T9P9_MYXFU</name>
<organism evidence="1 4">
    <name type="scientific">Myxococcus fulvus</name>
    <dbReference type="NCBI Taxonomy" id="33"/>
    <lineage>
        <taxon>Bacteria</taxon>
        <taxon>Pseudomonadati</taxon>
        <taxon>Myxococcota</taxon>
        <taxon>Myxococcia</taxon>
        <taxon>Myxococcales</taxon>
        <taxon>Cystobacterineae</taxon>
        <taxon>Myxococcaceae</taxon>
        <taxon>Myxococcus</taxon>
    </lineage>
</organism>
<dbReference type="Proteomes" id="UP000321514">
    <property type="component" value="Unassembled WGS sequence"/>
</dbReference>
<dbReference type="RefSeq" id="WP_074958128.1">
    <property type="nucleotide sequence ID" value="NZ_BJXR01000042.1"/>
</dbReference>